<organism evidence="2 3">
    <name type="scientific">Mya arenaria</name>
    <name type="common">Soft-shell clam</name>
    <dbReference type="NCBI Taxonomy" id="6604"/>
    <lineage>
        <taxon>Eukaryota</taxon>
        <taxon>Metazoa</taxon>
        <taxon>Spiralia</taxon>
        <taxon>Lophotrochozoa</taxon>
        <taxon>Mollusca</taxon>
        <taxon>Bivalvia</taxon>
        <taxon>Autobranchia</taxon>
        <taxon>Heteroconchia</taxon>
        <taxon>Euheterodonta</taxon>
        <taxon>Imparidentia</taxon>
        <taxon>Neoheterodontei</taxon>
        <taxon>Myida</taxon>
        <taxon>Myoidea</taxon>
        <taxon>Myidae</taxon>
        <taxon>Mya</taxon>
    </lineage>
</organism>
<reference evidence="2" key="1">
    <citation type="submission" date="2022-11" db="EMBL/GenBank/DDBJ databases">
        <title>Centuries of genome instability and evolution in soft-shell clam transmissible cancer (bioRxiv).</title>
        <authorList>
            <person name="Hart S.F.M."/>
            <person name="Yonemitsu M.A."/>
            <person name="Giersch R.M."/>
            <person name="Beal B.F."/>
            <person name="Arriagada G."/>
            <person name="Davis B.W."/>
            <person name="Ostrander E.A."/>
            <person name="Goff S.P."/>
            <person name="Metzger M.J."/>
        </authorList>
    </citation>
    <scope>NUCLEOTIDE SEQUENCE</scope>
    <source>
        <strain evidence="2">MELC-2E11</strain>
        <tissue evidence="2">Siphon/mantle</tissue>
    </source>
</reference>
<dbReference type="PANTHER" id="PTHR46585">
    <property type="entry name" value="INTEGRASE CORE DOMAIN CONTAINING PROTEIN"/>
    <property type="match status" value="1"/>
</dbReference>
<feature type="region of interest" description="Disordered" evidence="1">
    <location>
        <begin position="136"/>
        <end position="161"/>
    </location>
</feature>
<proteinExistence type="predicted"/>
<accession>A0ABY7E318</accession>
<feature type="region of interest" description="Disordered" evidence="1">
    <location>
        <begin position="275"/>
        <end position="296"/>
    </location>
</feature>
<keyword evidence="3" id="KW-1185">Reference proteome</keyword>
<gene>
    <name evidence="2" type="ORF">MAR_019769</name>
</gene>
<evidence type="ECO:0000313" key="2">
    <source>
        <dbReference type="EMBL" id="WAR04400.1"/>
    </source>
</evidence>
<dbReference type="EMBL" id="CP111016">
    <property type="protein sequence ID" value="WAR04400.1"/>
    <property type="molecule type" value="Genomic_DNA"/>
</dbReference>
<evidence type="ECO:0008006" key="4">
    <source>
        <dbReference type="Google" id="ProtNLM"/>
    </source>
</evidence>
<protein>
    <recommendedName>
        <fullName evidence="4">C2H2-type domain-containing protein</fullName>
    </recommendedName>
</protein>
<sequence>MYPGNTEKFQKAFARATKNPYGYLFVGLKPFTSENDRLRYDLTWIDTQTGNKTRLISQMPERQNRPDITSHSHAGRCETIKEMRVPELDHSSVGFQGVHIDEEQENTMADKAKACDDCGLLFDSGHDVQRHVKSGWCSENREPPAKRAKTEEDENEMDDDLGDNKGYRHTWDLAQSCSQNKFNKLYDQFIDDGENEYDATDMAEKRMQPYKEKNFFDIYQTLLETYWLPLMTNATHLEIVQLINEFCSKEVSLPSAVKRVLKKKKIAFEDLVDLDDSEESEEDESEEEDMDSQEEFQANKVQSLMRKYDVRYFPTQNETKASTSVETILTIKRRLYRYFTHNDSYSYLPVLQDIAYSYNRTYYRTIGMPTSDVTDTNQEVQLATYVSQNPKYAKQDTKLKPFKFTVGNYVRISHLRNIHKRYHRGTLPIYRLRDLQDEEIKRTFDESELQKITFDSDQTFKIDKIEKTKGKGKHKQYFVKWKYE</sequence>
<feature type="compositionally biased region" description="Acidic residues" evidence="1">
    <location>
        <begin position="275"/>
        <end position="294"/>
    </location>
</feature>
<name>A0ABY7E318_MYAAR</name>
<feature type="compositionally biased region" description="Basic and acidic residues" evidence="1">
    <location>
        <begin position="139"/>
        <end position="150"/>
    </location>
</feature>
<feature type="compositionally biased region" description="Acidic residues" evidence="1">
    <location>
        <begin position="151"/>
        <end position="161"/>
    </location>
</feature>
<dbReference type="Proteomes" id="UP001164746">
    <property type="component" value="Chromosome 5"/>
</dbReference>
<dbReference type="PANTHER" id="PTHR46585:SF1">
    <property type="entry name" value="CHROMO DOMAIN-CONTAINING PROTEIN"/>
    <property type="match status" value="1"/>
</dbReference>
<evidence type="ECO:0000256" key="1">
    <source>
        <dbReference type="SAM" id="MobiDB-lite"/>
    </source>
</evidence>
<evidence type="ECO:0000313" key="3">
    <source>
        <dbReference type="Proteomes" id="UP001164746"/>
    </source>
</evidence>